<reference evidence="9" key="1">
    <citation type="submission" date="2016-10" db="EMBL/GenBank/DDBJ databases">
        <authorList>
            <person name="Varghese N."/>
            <person name="Submissions S."/>
        </authorList>
    </citation>
    <scope>NUCLEOTIDE SEQUENCE [LARGE SCALE GENOMIC DNA]</scope>
    <source>
        <strain evidence="9">DSM 13234</strain>
    </source>
</reference>
<organism evidence="8 9">
    <name type="scientific">Magnetospirillum fulvum</name>
    <name type="common">Rhodospirillum fulvum</name>
    <dbReference type="NCBI Taxonomy" id="1082"/>
    <lineage>
        <taxon>Bacteria</taxon>
        <taxon>Pseudomonadati</taxon>
        <taxon>Pseudomonadota</taxon>
        <taxon>Alphaproteobacteria</taxon>
        <taxon>Rhodospirillales</taxon>
        <taxon>Rhodospirillaceae</taxon>
        <taxon>Magnetospirillum</taxon>
    </lineage>
</organism>
<feature type="modified residue" description="4-aspartylphosphate" evidence="5">
    <location>
        <position position="56"/>
    </location>
</feature>
<dbReference type="PANTHER" id="PTHR43214">
    <property type="entry name" value="TWO-COMPONENT RESPONSE REGULATOR"/>
    <property type="match status" value="1"/>
</dbReference>
<feature type="domain" description="Response regulatory" evidence="7">
    <location>
        <begin position="5"/>
        <end position="121"/>
    </location>
</feature>
<dbReference type="PANTHER" id="PTHR43214:SF41">
    <property type="entry name" value="NITRATE_NITRITE RESPONSE REGULATOR PROTEIN NARP"/>
    <property type="match status" value="1"/>
</dbReference>
<dbReference type="PROSITE" id="PS50043">
    <property type="entry name" value="HTH_LUXR_2"/>
    <property type="match status" value="1"/>
</dbReference>
<dbReference type="InterPro" id="IPR011006">
    <property type="entry name" value="CheY-like_superfamily"/>
</dbReference>
<evidence type="ECO:0000256" key="1">
    <source>
        <dbReference type="ARBA" id="ARBA00022553"/>
    </source>
</evidence>
<evidence type="ECO:0000313" key="8">
    <source>
        <dbReference type="EMBL" id="SEH43419.1"/>
    </source>
</evidence>
<proteinExistence type="predicted"/>
<keyword evidence="3" id="KW-0238">DNA-binding</keyword>
<sequence length="220" mass="24067">MTPIRVMLADDHRMFREALRVPLEAEADIEIIGESSTGGETLSILTQICPDVLLLDIGLHDINGIDVARKVAKLHPTVRVIALSGYADRLYIEEMLKAGARGYVVKSAGADELISAIRAVATGHNFLSQEATQVMVQRIQNDAKALTPPPSVISPREREVLCRLANGFRAAEIAARMGITVSTVEVHRRNIKRKLGLHTTAELTRYAMREGLVSTYETGA</sequence>
<keyword evidence="9" id="KW-1185">Reference proteome</keyword>
<keyword evidence="2" id="KW-0805">Transcription regulation</keyword>
<name>A0A1H6IB64_MAGFU</name>
<dbReference type="AlphaFoldDB" id="A0A1H6IB64"/>
<dbReference type="SUPFAM" id="SSF52172">
    <property type="entry name" value="CheY-like"/>
    <property type="match status" value="1"/>
</dbReference>
<dbReference type="PRINTS" id="PR00038">
    <property type="entry name" value="HTHLUXR"/>
</dbReference>
<gene>
    <name evidence="8" type="ORF">SAMN04244559_02285</name>
</gene>
<dbReference type="RefSeq" id="WP_074768645.1">
    <property type="nucleotide sequence ID" value="NZ_FNWO01000009.1"/>
</dbReference>
<keyword evidence="4" id="KW-0804">Transcription</keyword>
<dbReference type="PROSITE" id="PS00622">
    <property type="entry name" value="HTH_LUXR_1"/>
    <property type="match status" value="1"/>
</dbReference>
<evidence type="ECO:0000256" key="3">
    <source>
        <dbReference type="ARBA" id="ARBA00023125"/>
    </source>
</evidence>
<dbReference type="SMART" id="SM00448">
    <property type="entry name" value="REC"/>
    <property type="match status" value="1"/>
</dbReference>
<dbReference type="SMART" id="SM00421">
    <property type="entry name" value="HTH_LUXR"/>
    <property type="match status" value="1"/>
</dbReference>
<evidence type="ECO:0000256" key="5">
    <source>
        <dbReference type="PROSITE-ProRule" id="PRU00169"/>
    </source>
</evidence>
<dbReference type="EMBL" id="FNWO01000009">
    <property type="protein sequence ID" value="SEH43419.1"/>
    <property type="molecule type" value="Genomic_DNA"/>
</dbReference>
<dbReference type="Proteomes" id="UP000182983">
    <property type="component" value="Unassembled WGS sequence"/>
</dbReference>
<evidence type="ECO:0000256" key="2">
    <source>
        <dbReference type="ARBA" id="ARBA00023015"/>
    </source>
</evidence>
<dbReference type="InterPro" id="IPR016032">
    <property type="entry name" value="Sig_transdc_resp-reg_C-effctor"/>
</dbReference>
<dbReference type="PROSITE" id="PS50110">
    <property type="entry name" value="RESPONSE_REGULATORY"/>
    <property type="match status" value="1"/>
</dbReference>
<dbReference type="CDD" id="cd17535">
    <property type="entry name" value="REC_NarL-like"/>
    <property type="match status" value="1"/>
</dbReference>
<evidence type="ECO:0000256" key="4">
    <source>
        <dbReference type="ARBA" id="ARBA00023163"/>
    </source>
</evidence>
<evidence type="ECO:0000313" key="9">
    <source>
        <dbReference type="Proteomes" id="UP000182983"/>
    </source>
</evidence>
<dbReference type="OrthoDB" id="9814495at2"/>
<dbReference type="GO" id="GO:0006355">
    <property type="term" value="P:regulation of DNA-templated transcription"/>
    <property type="evidence" value="ECO:0007669"/>
    <property type="project" value="InterPro"/>
</dbReference>
<dbReference type="SUPFAM" id="SSF46894">
    <property type="entry name" value="C-terminal effector domain of the bipartite response regulators"/>
    <property type="match status" value="1"/>
</dbReference>
<evidence type="ECO:0000259" key="6">
    <source>
        <dbReference type="PROSITE" id="PS50043"/>
    </source>
</evidence>
<dbReference type="Pfam" id="PF00196">
    <property type="entry name" value="GerE"/>
    <property type="match status" value="1"/>
</dbReference>
<dbReference type="GO" id="GO:0003677">
    <property type="term" value="F:DNA binding"/>
    <property type="evidence" value="ECO:0007669"/>
    <property type="project" value="UniProtKB-KW"/>
</dbReference>
<dbReference type="InterPro" id="IPR039420">
    <property type="entry name" value="WalR-like"/>
</dbReference>
<dbReference type="Pfam" id="PF00072">
    <property type="entry name" value="Response_reg"/>
    <property type="match status" value="1"/>
</dbReference>
<feature type="domain" description="HTH luxR-type" evidence="6">
    <location>
        <begin position="146"/>
        <end position="211"/>
    </location>
</feature>
<dbReference type="InterPro" id="IPR000792">
    <property type="entry name" value="Tscrpt_reg_LuxR_C"/>
</dbReference>
<dbReference type="CDD" id="cd06170">
    <property type="entry name" value="LuxR_C_like"/>
    <property type="match status" value="1"/>
</dbReference>
<accession>A0A1H6IB64</accession>
<protein>
    <submittedName>
        <fullName evidence="8">Two component transcriptional regulator, LuxR family</fullName>
    </submittedName>
</protein>
<evidence type="ECO:0000259" key="7">
    <source>
        <dbReference type="PROSITE" id="PS50110"/>
    </source>
</evidence>
<keyword evidence="1 5" id="KW-0597">Phosphoprotein</keyword>
<dbReference type="GO" id="GO:0000160">
    <property type="term" value="P:phosphorelay signal transduction system"/>
    <property type="evidence" value="ECO:0007669"/>
    <property type="project" value="InterPro"/>
</dbReference>
<dbReference type="Gene3D" id="3.40.50.2300">
    <property type="match status" value="1"/>
</dbReference>
<dbReference type="InterPro" id="IPR058245">
    <property type="entry name" value="NreC/VraR/RcsB-like_REC"/>
</dbReference>
<dbReference type="InterPro" id="IPR001789">
    <property type="entry name" value="Sig_transdc_resp-reg_receiver"/>
</dbReference>